<evidence type="ECO:0000313" key="2">
    <source>
        <dbReference type="EMBL" id="KAK8878577.1"/>
    </source>
</evidence>
<feature type="domain" description="UBC core" evidence="1">
    <location>
        <begin position="763"/>
        <end position="909"/>
    </location>
</feature>
<dbReference type="PANTHER" id="PTHR24067">
    <property type="entry name" value="UBIQUITIN-CONJUGATING ENZYME E2"/>
    <property type="match status" value="1"/>
</dbReference>
<name>A0ABR2JKY1_9EUKA</name>
<dbReference type="InterPro" id="IPR000608">
    <property type="entry name" value="UBC"/>
</dbReference>
<dbReference type="SUPFAM" id="SSF53300">
    <property type="entry name" value="vWA-like"/>
    <property type="match status" value="1"/>
</dbReference>
<dbReference type="SMART" id="SM00212">
    <property type="entry name" value="UBCc"/>
    <property type="match status" value="1"/>
</dbReference>
<sequence length="921" mass="106998">MSENIIKYSLNKEIENYAVISLPDNSTFQNLLDIVNKDKKNKFNQVLLDDYIVDNEEMIIDYNEPNSIFILKSNQKQRQEISNYVFYLYSNIDFKSMRKPIEVSLQSNASAKEVTEKIREILHNVPYLLSTYNISIYISGGIKLNMNLNEFMEKYQPLKNNLYAVVSPFVDYQKIKNRKELLLPFHLSEKSEFLITSLAEYFHHNGNKSADMINKICCLINFPPLSQIFLSFQQNGINNENLFEMVSIFQTLLLGIDSESKKETVFEDIPYFCQYICNQICDFDLFCEINGQTVFAPDFINTTHFPLIKYWEPPEKLSLYSNNYYFHIFPTNSFIPSPPCFVKDNTLLIESCKDNNYFLNPLTEERIAKKHSLINTFTIKPNHNIDIKPADVKQIIIVLIDKSMNIPANGLEDIQKKILSIYSNCSLKFGNITLYGAILFDTNNYIVSQISQSSDNFLKNIDFNTKNKKCNILNAINYTIDYINSFNWEINKVIFPNAQYRIVLLSSGYNNRIKISINQKSLDNIEKTKPKSNVPKSEKNHYNDNKNCLELNRYFLNPNYYSLSFNPLSLKPKPTINLPQIPLKGKPKKSTVNRLLIKPKSPINTSASNYNSKCILNSLAYPIPNFVMMPISDFKESSSSDKEEKNLFDENSSEFCYIKQKLLESDVVLDALIMQRKAPAIKTIAKLCHYTGGSIVIVDDEELATKTISQEAFLNIEFRQRKKFGDDYSSAVDNEFPNRMKIEALTKPKLISVQQPLPNASNRNTRRIIQEFRYISSLEDKSFAAYMVENNIYQWRVFIKAPPKANLDEKWFYLLVDFPNEYPSKPPKFKFISIPYHINITNEGSICLNYLNKEYNQSLKIAFLIVCIIQLLETPNYESALDMQKKNLYDTDKKKFFQKVSESAKQGKDNIEDWLHELEII</sequence>
<dbReference type="Proteomes" id="UP001470230">
    <property type="component" value="Unassembled WGS sequence"/>
</dbReference>
<dbReference type="InterPro" id="IPR050113">
    <property type="entry name" value="Ub_conjugating_enzyme"/>
</dbReference>
<protein>
    <recommendedName>
        <fullName evidence="1">UBC core domain-containing protein</fullName>
    </recommendedName>
</protein>
<dbReference type="Pfam" id="PF00179">
    <property type="entry name" value="UQ_con"/>
    <property type="match status" value="1"/>
</dbReference>
<proteinExistence type="predicted"/>
<dbReference type="EMBL" id="JAPFFF010000011">
    <property type="protein sequence ID" value="KAK8878577.1"/>
    <property type="molecule type" value="Genomic_DNA"/>
</dbReference>
<reference evidence="2 3" key="1">
    <citation type="submission" date="2024-04" db="EMBL/GenBank/DDBJ databases">
        <title>Tritrichomonas musculus Genome.</title>
        <authorList>
            <person name="Alves-Ferreira E."/>
            <person name="Grigg M."/>
            <person name="Lorenzi H."/>
            <person name="Galac M."/>
        </authorList>
    </citation>
    <scope>NUCLEOTIDE SEQUENCE [LARGE SCALE GENOMIC DNA]</scope>
    <source>
        <strain evidence="2 3">EAF2021</strain>
    </source>
</reference>
<gene>
    <name evidence="2" type="ORF">M9Y10_005357</name>
</gene>
<dbReference type="PROSITE" id="PS50127">
    <property type="entry name" value="UBC_2"/>
    <property type="match status" value="1"/>
</dbReference>
<dbReference type="Gene3D" id="3.10.110.10">
    <property type="entry name" value="Ubiquitin Conjugating Enzyme"/>
    <property type="match status" value="1"/>
</dbReference>
<dbReference type="SUPFAM" id="SSF54495">
    <property type="entry name" value="UBC-like"/>
    <property type="match status" value="1"/>
</dbReference>
<comment type="caution">
    <text evidence="2">The sequence shown here is derived from an EMBL/GenBank/DDBJ whole genome shotgun (WGS) entry which is preliminary data.</text>
</comment>
<keyword evidence="3" id="KW-1185">Reference proteome</keyword>
<accession>A0ABR2JKY1</accession>
<evidence type="ECO:0000259" key="1">
    <source>
        <dbReference type="PROSITE" id="PS50127"/>
    </source>
</evidence>
<dbReference type="InterPro" id="IPR016135">
    <property type="entry name" value="UBQ-conjugating_enzyme/RWD"/>
</dbReference>
<dbReference type="InterPro" id="IPR036465">
    <property type="entry name" value="vWFA_dom_sf"/>
</dbReference>
<organism evidence="2 3">
    <name type="scientific">Tritrichomonas musculus</name>
    <dbReference type="NCBI Taxonomy" id="1915356"/>
    <lineage>
        <taxon>Eukaryota</taxon>
        <taxon>Metamonada</taxon>
        <taxon>Parabasalia</taxon>
        <taxon>Tritrichomonadida</taxon>
        <taxon>Tritrichomonadidae</taxon>
        <taxon>Tritrichomonas</taxon>
    </lineage>
</organism>
<evidence type="ECO:0000313" key="3">
    <source>
        <dbReference type="Proteomes" id="UP001470230"/>
    </source>
</evidence>
<dbReference type="CDD" id="cd00195">
    <property type="entry name" value="UBCc_UEV"/>
    <property type="match status" value="1"/>
</dbReference>